<evidence type="ECO:0000313" key="2">
    <source>
        <dbReference type="Proteomes" id="UP000217676"/>
    </source>
</evidence>
<accession>A0A160NVW8</accession>
<name>A0A160NVW8_STRLU</name>
<gene>
    <name evidence="1" type="ORF">SLA_1881</name>
</gene>
<sequence>MNPVGADGYEHHPLLNTHVRDIASHGEGVLVAVTHELHSHGTVRIAHIRPASGVEWTTAAANIQAARP</sequence>
<dbReference type="EMBL" id="AP017424">
    <property type="protein sequence ID" value="BAU82819.1"/>
    <property type="molecule type" value="Genomic_DNA"/>
</dbReference>
<dbReference type="AlphaFoldDB" id="A0A160NVW8"/>
<protein>
    <submittedName>
        <fullName evidence="1">Uncharacterized protein</fullName>
    </submittedName>
</protein>
<dbReference type="KEGG" id="slau:SLA_1881"/>
<dbReference type="Proteomes" id="UP000217676">
    <property type="component" value="Chromosome"/>
</dbReference>
<dbReference type="RefSeq" id="WP_359874576.1">
    <property type="nucleotide sequence ID" value="NZ_JBEYHT010000008.1"/>
</dbReference>
<organism evidence="1 2">
    <name type="scientific">Streptomyces laurentii</name>
    <dbReference type="NCBI Taxonomy" id="39478"/>
    <lineage>
        <taxon>Bacteria</taxon>
        <taxon>Bacillati</taxon>
        <taxon>Actinomycetota</taxon>
        <taxon>Actinomycetes</taxon>
        <taxon>Kitasatosporales</taxon>
        <taxon>Streptomycetaceae</taxon>
        <taxon>Streptomyces</taxon>
    </lineage>
</organism>
<keyword evidence="2" id="KW-1185">Reference proteome</keyword>
<proteinExistence type="predicted"/>
<evidence type="ECO:0000313" key="1">
    <source>
        <dbReference type="EMBL" id="BAU82819.1"/>
    </source>
</evidence>
<reference evidence="1 2" key="1">
    <citation type="journal article" date="2016" name="Genome Announc.">
        <title>Complete Genome Sequence of Thiostrepton-Producing Streptomyces laurentii ATCC 31255.</title>
        <authorList>
            <person name="Doi K."/>
            <person name="Fujino Y."/>
            <person name="Nagayoshi Y."/>
            <person name="Ohshima T."/>
            <person name="Ogata S."/>
        </authorList>
    </citation>
    <scope>NUCLEOTIDE SEQUENCE [LARGE SCALE GENOMIC DNA]</scope>
    <source>
        <strain evidence="1 2">ATCC 31255</strain>
    </source>
</reference>